<reference evidence="1" key="1">
    <citation type="journal article" date="2020" name="Stud. Mycol.">
        <title>101 Dothideomycetes genomes: a test case for predicting lifestyles and emergence of pathogens.</title>
        <authorList>
            <person name="Haridas S."/>
            <person name="Albert R."/>
            <person name="Binder M."/>
            <person name="Bloem J."/>
            <person name="Labutti K."/>
            <person name="Salamov A."/>
            <person name="Andreopoulos B."/>
            <person name="Baker S."/>
            <person name="Barry K."/>
            <person name="Bills G."/>
            <person name="Bluhm B."/>
            <person name="Cannon C."/>
            <person name="Castanera R."/>
            <person name="Culley D."/>
            <person name="Daum C."/>
            <person name="Ezra D."/>
            <person name="Gonzalez J."/>
            <person name="Henrissat B."/>
            <person name="Kuo A."/>
            <person name="Liang C."/>
            <person name="Lipzen A."/>
            <person name="Lutzoni F."/>
            <person name="Magnuson J."/>
            <person name="Mondo S."/>
            <person name="Nolan M."/>
            <person name="Ohm R."/>
            <person name="Pangilinan J."/>
            <person name="Park H.-J."/>
            <person name="Ramirez L."/>
            <person name="Alfaro M."/>
            <person name="Sun H."/>
            <person name="Tritt A."/>
            <person name="Yoshinaga Y."/>
            <person name="Zwiers L.-H."/>
            <person name="Turgeon B."/>
            <person name="Goodwin S."/>
            <person name="Spatafora J."/>
            <person name="Crous P."/>
            <person name="Grigoriev I."/>
        </authorList>
    </citation>
    <scope>NUCLEOTIDE SEQUENCE</scope>
    <source>
        <strain evidence="1">CBS 125425</strain>
    </source>
</reference>
<organism evidence="1 2">
    <name type="scientific">Polyplosphaeria fusca</name>
    <dbReference type="NCBI Taxonomy" id="682080"/>
    <lineage>
        <taxon>Eukaryota</taxon>
        <taxon>Fungi</taxon>
        <taxon>Dikarya</taxon>
        <taxon>Ascomycota</taxon>
        <taxon>Pezizomycotina</taxon>
        <taxon>Dothideomycetes</taxon>
        <taxon>Pleosporomycetidae</taxon>
        <taxon>Pleosporales</taxon>
        <taxon>Tetraplosphaeriaceae</taxon>
        <taxon>Polyplosphaeria</taxon>
    </lineage>
</organism>
<keyword evidence="2" id="KW-1185">Reference proteome</keyword>
<name>A0A9P4QR27_9PLEO</name>
<feature type="non-terminal residue" evidence="1">
    <location>
        <position position="1"/>
    </location>
</feature>
<dbReference type="OrthoDB" id="4357141at2759"/>
<comment type="caution">
    <text evidence="1">The sequence shown here is derived from an EMBL/GenBank/DDBJ whole genome shotgun (WGS) entry which is preliminary data.</text>
</comment>
<dbReference type="EMBL" id="ML996233">
    <property type="protein sequence ID" value="KAF2729863.1"/>
    <property type="molecule type" value="Genomic_DNA"/>
</dbReference>
<gene>
    <name evidence="1" type="ORF">EJ04DRAFT_412905</name>
</gene>
<evidence type="ECO:0000313" key="1">
    <source>
        <dbReference type="EMBL" id="KAF2729863.1"/>
    </source>
</evidence>
<evidence type="ECO:0000313" key="2">
    <source>
        <dbReference type="Proteomes" id="UP000799444"/>
    </source>
</evidence>
<proteinExistence type="predicted"/>
<protein>
    <submittedName>
        <fullName evidence="1">Uncharacterized protein</fullName>
    </submittedName>
</protein>
<dbReference type="AlphaFoldDB" id="A0A9P4QR27"/>
<accession>A0A9P4QR27</accession>
<feature type="non-terminal residue" evidence="1">
    <location>
        <position position="119"/>
    </location>
</feature>
<sequence length="119" mass="13340">PHHAELPTPTTPVLGEALTSLLDIIKHVPKDEASSEHKERLQQKVSNAAQTFLAKNTLLHDQNRFLTKMSDESKARRAAKSAILRKAKVMTWEDLEKARAEHVVKEAAKAEKKAKKTAR</sequence>
<dbReference type="Proteomes" id="UP000799444">
    <property type="component" value="Unassembled WGS sequence"/>
</dbReference>